<gene>
    <name evidence="1" type="ORF">STSP2_02198</name>
</gene>
<dbReference type="STRING" id="1936003.STSP2_02198"/>
<dbReference type="RefSeq" id="WP_146662497.1">
    <property type="nucleotide sequence ID" value="NZ_CP019791.1"/>
</dbReference>
<dbReference type="EMBL" id="CP019791">
    <property type="protein sequence ID" value="AQT69020.1"/>
    <property type="molecule type" value="Genomic_DNA"/>
</dbReference>
<dbReference type="AlphaFoldDB" id="A0A1U9NN36"/>
<evidence type="ECO:0000313" key="2">
    <source>
        <dbReference type="Proteomes" id="UP000189674"/>
    </source>
</evidence>
<sequence>MPENDEFITIVSGLPRSGTSMMMQALEAGGIPILTDHIRSADVDNPRGYYEFEAVKKTKEDPSWLQQAPGKAVKMIYRLLYDLPEDRNYHVIFMDRPLEEVIASQKKMLERLGKKGGGIPDEAMIKAFEKELAAFDSWISTKKNFSVLHIEHRKMIEQPLEQCRLIADFLDGRVDPQKMAEVVDPTLHRNVKQ</sequence>
<organism evidence="1 2">
    <name type="scientific">Anaerohalosphaera lusitana</name>
    <dbReference type="NCBI Taxonomy" id="1936003"/>
    <lineage>
        <taxon>Bacteria</taxon>
        <taxon>Pseudomonadati</taxon>
        <taxon>Planctomycetota</taxon>
        <taxon>Phycisphaerae</taxon>
        <taxon>Sedimentisphaerales</taxon>
        <taxon>Anaerohalosphaeraceae</taxon>
        <taxon>Anaerohalosphaera</taxon>
    </lineage>
</organism>
<dbReference type="SUPFAM" id="SSF52540">
    <property type="entry name" value="P-loop containing nucleoside triphosphate hydrolases"/>
    <property type="match status" value="1"/>
</dbReference>
<keyword evidence="2" id="KW-1185">Reference proteome</keyword>
<proteinExistence type="predicted"/>
<dbReference type="Proteomes" id="UP000189674">
    <property type="component" value="Chromosome"/>
</dbReference>
<reference evidence="2" key="1">
    <citation type="submission" date="2017-02" db="EMBL/GenBank/DDBJ databases">
        <title>Comparative genomics and description of representatives of a novel lineage of planctomycetes thriving in anoxic sediments.</title>
        <authorList>
            <person name="Spring S."/>
            <person name="Bunk B."/>
            <person name="Sproer C."/>
        </authorList>
    </citation>
    <scope>NUCLEOTIDE SEQUENCE [LARGE SCALE GENOMIC DNA]</scope>
    <source>
        <strain evidence="2">ST-NAGAB-D1</strain>
    </source>
</reference>
<evidence type="ECO:0008006" key="3">
    <source>
        <dbReference type="Google" id="ProtNLM"/>
    </source>
</evidence>
<evidence type="ECO:0000313" key="1">
    <source>
        <dbReference type="EMBL" id="AQT69020.1"/>
    </source>
</evidence>
<dbReference type="KEGG" id="alus:STSP2_02198"/>
<protein>
    <recommendedName>
        <fullName evidence="3">Sulfotransferase family protein</fullName>
    </recommendedName>
</protein>
<accession>A0A1U9NN36</accession>
<dbReference type="Gene3D" id="3.40.50.300">
    <property type="entry name" value="P-loop containing nucleotide triphosphate hydrolases"/>
    <property type="match status" value="1"/>
</dbReference>
<dbReference type="InterPro" id="IPR027417">
    <property type="entry name" value="P-loop_NTPase"/>
</dbReference>
<name>A0A1U9NN36_9BACT</name>
<dbReference type="OrthoDB" id="9779418at2"/>